<protein>
    <recommendedName>
        <fullName evidence="8">EGF-like domain-containing protein</fullName>
    </recommendedName>
</protein>
<dbReference type="PANTHER" id="PTHR24049:SF35">
    <property type="entry name" value="EGF-LIKE DOMAIN-CONTAINING PROTEIN"/>
    <property type="match status" value="1"/>
</dbReference>
<keyword evidence="6" id="KW-1133">Transmembrane helix</keyword>
<feature type="compositionally biased region" description="Acidic residues" evidence="5">
    <location>
        <begin position="311"/>
        <end position="326"/>
    </location>
</feature>
<dbReference type="InterPro" id="IPR000742">
    <property type="entry name" value="EGF"/>
</dbReference>
<dbReference type="EMBL" id="CP001159">
    <property type="protein sequence ID" value="ACI64195.1"/>
    <property type="molecule type" value="Genomic_DNA"/>
</dbReference>
<keyword evidence="10" id="KW-1185">Reference proteome</keyword>
<organism evidence="9 10">
    <name type="scientific">Thalassiosira pseudonana</name>
    <name type="common">Marine diatom</name>
    <name type="synonym">Cyclotella nana</name>
    <dbReference type="NCBI Taxonomy" id="35128"/>
    <lineage>
        <taxon>Eukaryota</taxon>
        <taxon>Sar</taxon>
        <taxon>Stramenopiles</taxon>
        <taxon>Ochrophyta</taxon>
        <taxon>Bacillariophyta</taxon>
        <taxon>Coscinodiscophyceae</taxon>
        <taxon>Thalassiosirophycidae</taxon>
        <taxon>Thalassiosirales</taxon>
        <taxon>Thalassiosiraceae</taxon>
        <taxon>Thalassiosira</taxon>
    </lineage>
</organism>
<evidence type="ECO:0000259" key="8">
    <source>
        <dbReference type="PROSITE" id="PS50026"/>
    </source>
</evidence>
<dbReference type="PROSITE" id="PS01186">
    <property type="entry name" value="EGF_2"/>
    <property type="match status" value="2"/>
</dbReference>
<feature type="domain" description="EGF-like" evidence="8">
    <location>
        <begin position="156"/>
        <end position="195"/>
    </location>
</feature>
<evidence type="ECO:0000256" key="7">
    <source>
        <dbReference type="SAM" id="SignalP"/>
    </source>
</evidence>
<dbReference type="PROSITE" id="PS00022">
    <property type="entry name" value="EGF_1"/>
    <property type="match status" value="2"/>
</dbReference>
<dbReference type="PANTHER" id="PTHR24049">
    <property type="entry name" value="CRUMBS FAMILY MEMBER"/>
    <property type="match status" value="1"/>
</dbReference>
<feature type="signal peptide" evidence="7">
    <location>
        <begin position="1"/>
        <end position="20"/>
    </location>
</feature>
<dbReference type="OMA" id="CEHEATS"/>
<sequence length="332" mass="35238">MNNPILLLLLGALPISPTQAASTPNQCPQVPTLYCHNGSTCILGLATYDPKHISALDTLQTHESGYHCDCLPGYIGHECEIEIDECGNNNGEQYDPTMVTVPHTCYHGSECKSSGDSVYCDCNSLNSKSDPTAAKFAGLMCEHEATSLCAVSMVETMAPNRQFCTNHGECIKMVTKGDPHPGCDCREGWSGDHCELRSDVFAAIPKLAEGDEGGGNKTAGKVLFSMLIIAIICVVATIAVIVIRAKRKQSGPREKAVGKTAVELGVGELEADGSGTMVMGAVGGSPGEGTEEKTDEEGDVEVKENVFKIDGDDDEKEDSSGEDDEPSEKVFV</sequence>
<name>B5YM62_THAPS</name>
<evidence type="ECO:0000256" key="2">
    <source>
        <dbReference type="ARBA" id="ARBA00022737"/>
    </source>
</evidence>
<evidence type="ECO:0000256" key="3">
    <source>
        <dbReference type="ARBA" id="ARBA00023157"/>
    </source>
</evidence>
<keyword evidence="6" id="KW-0812">Transmembrane</keyword>
<feature type="compositionally biased region" description="Basic and acidic residues" evidence="5">
    <location>
        <begin position="300"/>
        <end position="310"/>
    </location>
</feature>
<accession>B5YM62</accession>
<feature type="chain" id="PRO_5002839141" description="EGF-like domain-containing protein" evidence="7">
    <location>
        <begin position="21"/>
        <end position="332"/>
    </location>
</feature>
<keyword evidence="2" id="KW-0677">Repeat</keyword>
<evidence type="ECO:0000256" key="5">
    <source>
        <dbReference type="SAM" id="MobiDB-lite"/>
    </source>
</evidence>
<reference evidence="9 10" key="2">
    <citation type="journal article" date="2008" name="Nature">
        <title>The Phaeodactylum genome reveals the evolutionary history of diatom genomes.</title>
        <authorList>
            <person name="Bowler C."/>
            <person name="Allen A.E."/>
            <person name="Badger J.H."/>
            <person name="Grimwood J."/>
            <person name="Jabbari K."/>
            <person name="Kuo A."/>
            <person name="Maheswari U."/>
            <person name="Martens C."/>
            <person name="Maumus F."/>
            <person name="Otillar R.P."/>
            <person name="Rayko E."/>
            <person name="Salamov A."/>
            <person name="Vandepoele K."/>
            <person name="Beszteri B."/>
            <person name="Gruber A."/>
            <person name="Heijde M."/>
            <person name="Katinka M."/>
            <person name="Mock T."/>
            <person name="Valentin K."/>
            <person name="Verret F."/>
            <person name="Berges J.A."/>
            <person name="Brownlee C."/>
            <person name="Cadoret J.P."/>
            <person name="Chiovitti A."/>
            <person name="Choi C.J."/>
            <person name="Coesel S."/>
            <person name="De Martino A."/>
            <person name="Detter J.C."/>
            <person name="Durkin C."/>
            <person name="Falciatore A."/>
            <person name="Fournet J."/>
            <person name="Haruta M."/>
            <person name="Huysman M.J."/>
            <person name="Jenkins B.D."/>
            <person name="Jiroutova K."/>
            <person name="Jorgensen R.E."/>
            <person name="Joubert Y."/>
            <person name="Kaplan A."/>
            <person name="Kroger N."/>
            <person name="Kroth P.G."/>
            <person name="La Roche J."/>
            <person name="Lindquist E."/>
            <person name="Lommer M."/>
            <person name="Martin-Jezequel V."/>
            <person name="Lopez P.J."/>
            <person name="Lucas S."/>
            <person name="Mangogna M."/>
            <person name="McGinnis K."/>
            <person name="Medlin L.K."/>
            <person name="Montsant A."/>
            <person name="Oudot-Le Secq M.P."/>
            <person name="Napoli C."/>
            <person name="Obornik M."/>
            <person name="Parker M.S."/>
            <person name="Petit J.L."/>
            <person name="Porcel B.M."/>
            <person name="Poulsen N."/>
            <person name="Robison M."/>
            <person name="Rychlewski L."/>
            <person name="Rynearson T.A."/>
            <person name="Schmutz J."/>
            <person name="Shapiro H."/>
            <person name="Siaut M."/>
            <person name="Stanley M."/>
            <person name="Sussman M.R."/>
            <person name="Taylor A.R."/>
            <person name="Vardi A."/>
            <person name="von Dassow P."/>
            <person name="Vyverman W."/>
            <person name="Willis A."/>
            <person name="Wyrwicz L.S."/>
            <person name="Rokhsar D.S."/>
            <person name="Weissenbach J."/>
            <person name="Armbrust E.V."/>
            <person name="Green B.R."/>
            <person name="Van de Peer Y."/>
            <person name="Grigoriev I.V."/>
        </authorList>
    </citation>
    <scope>NUCLEOTIDE SEQUENCE [LARGE SCALE GENOMIC DNA]</scope>
    <source>
        <strain evidence="9 10">CCMP1335</strain>
    </source>
</reference>
<evidence type="ECO:0000256" key="1">
    <source>
        <dbReference type="ARBA" id="ARBA00022536"/>
    </source>
</evidence>
<dbReference type="Proteomes" id="UP000001449">
    <property type="component" value="Chromosome 18"/>
</dbReference>
<keyword evidence="1 4" id="KW-0245">EGF-like domain</keyword>
<feature type="disulfide bond" evidence="4">
    <location>
        <begin position="70"/>
        <end position="79"/>
    </location>
</feature>
<dbReference type="InParanoid" id="B5YM62"/>
<feature type="transmembrane region" description="Helical" evidence="6">
    <location>
        <begin position="222"/>
        <end position="243"/>
    </location>
</feature>
<reference evidence="9 10" key="1">
    <citation type="journal article" date="2004" name="Science">
        <title>The genome of the diatom Thalassiosira pseudonana: ecology, evolution, and metabolism.</title>
        <authorList>
            <person name="Armbrust E.V."/>
            <person name="Berges J.A."/>
            <person name="Bowler C."/>
            <person name="Green B.R."/>
            <person name="Martinez D."/>
            <person name="Putnam N.H."/>
            <person name="Zhou S."/>
            <person name="Allen A.E."/>
            <person name="Apt K.E."/>
            <person name="Bechner M."/>
            <person name="Brzezinski M.A."/>
            <person name="Chaal B.K."/>
            <person name="Chiovitti A."/>
            <person name="Davis A.K."/>
            <person name="Demarest M.S."/>
            <person name="Detter J.C."/>
            <person name="Glavina T."/>
            <person name="Goodstein D."/>
            <person name="Hadi M.Z."/>
            <person name="Hellsten U."/>
            <person name="Hildebrand M."/>
            <person name="Jenkins B.D."/>
            <person name="Jurka J."/>
            <person name="Kapitonov V.V."/>
            <person name="Kroger N."/>
            <person name="Lau W.W."/>
            <person name="Lane T.W."/>
            <person name="Larimer F.W."/>
            <person name="Lippmeier J.C."/>
            <person name="Lucas S."/>
            <person name="Medina M."/>
            <person name="Montsant A."/>
            <person name="Obornik M."/>
            <person name="Parker M.S."/>
            <person name="Palenik B."/>
            <person name="Pazour G.J."/>
            <person name="Richardson P.M."/>
            <person name="Rynearson T.A."/>
            <person name="Saito M.A."/>
            <person name="Schwartz D.C."/>
            <person name="Thamatrakoln K."/>
            <person name="Valentin K."/>
            <person name="Vardi A."/>
            <person name="Wilkerson F.P."/>
            <person name="Rokhsar D.S."/>
        </authorList>
    </citation>
    <scope>NUCLEOTIDE SEQUENCE [LARGE SCALE GENOMIC DNA]</scope>
    <source>
        <strain evidence="9 10">CCMP1335</strain>
    </source>
</reference>
<gene>
    <name evidence="9" type="ORF">THAPS_11019</name>
</gene>
<dbReference type="SUPFAM" id="SSF57196">
    <property type="entry name" value="EGF/Laminin"/>
    <property type="match status" value="2"/>
</dbReference>
<dbReference type="HOGENOM" id="CLU_838086_0_0_1"/>
<dbReference type="PaxDb" id="35128-Thaps11019"/>
<feature type="domain" description="EGF-like" evidence="8">
    <location>
        <begin position="23"/>
        <end position="80"/>
    </location>
</feature>
<dbReference type="PROSITE" id="PS50026">
    <property type="entry name" value="EGF_3"/>
    <property type="match status" value="2"/>
</dbReference>
<evidence type="ECO:0000313" key="10">
    <source>
        <dbReference type="Proteomes" id="UP000001449"/>
    </source>
</evidence>
<dbReference type="GeneID" id="7450894"/>
<dbReference type="STRING" id="35128.B5YM62"/>
<dbReference type="SMART" id="SM00181">
    <property type="entry name" value="EGF"/>
    <property type="match status" value="3"/>
</dbReference>
<comment type="caution">
    <text evidence="4">Lacks conserved residue(s) required for the propagation of feature annotation.</text>
</comment>
<keyword evidence="7" id="KW-0732">Signal</keyword>
<dbReference type="AlphaFoldDB" id="B5YM62"/>
<evidence type="ECO:0000256" key="4">
    <source>
        <dbReference type="PROSITE-ProRule" id="PRU00076"/>
    </source>
</evidence>
<evidence type="ECO:0000313" key="9">
    <source>
        <dbReference type="EMBL" id="ACI64195.1"/>
    </source>
</evidence>
<dbReference type="eggNOG" id="ENOG502TAC9">
    <property type="taxonomic scope" value="Eukaryota"/>
</dbReference>
<dbReference type="Gene3D" id="2.10.25.10">
    <property type="entry name" value="Laminin"/>
    <property type="match status" value="2"/>
</dbReference>
<feature type="disulfide bond" evidence="4">
    <location>
        <begin position="185"/>
        <end position="194"/>
    </location>
</feature>
<dbReference type="InterPro" id="IPR051022">
    <property type="entry name" value="Notch_Cell-Fate_Det"/>
</dbReference>
<keyword evidence="3 4" id="KW-1015">Disulfide bond</keyword>
<keyword evidence="6" id="KW-0472">Membrane</keyword>
<dbReference type="KEGG" id="tps:THAPS_11019"/>
<feature type="region of interest" description="Disordered" evidence="5">
    <location>
        <begin position="275"/>
        <end position="332"/>
    </location>
</feature>
<proteinExistence type="predicted"/>
<evidence type="ECO:0000256" key="6">
    <source>
        <dbReference type="SAM" id="Phobius"/>
    </source>
</evidence>
<dbReference type="RefSeq" id="XP_002295478.1">
    <property type="nucleotide sequence ID" value="XM_002295442.1"/>
</dbReference>